<dbReference type="RefSeq" id="WP_281763598.1">
    <property type="nucleotide sequence ID" value="NZ_BRVO01000001.1"/>
</dbReference>
<comment type="caution">
    <text evidence="1">The sequence shown here is derived from an EMBL/GenBank/DDBJ whole genome shotgun (WGS) entry which is preliminary data.</text>
</comment>
<accession>A0ABQ5MEW4</accession>
<reference evidence="1" key="1">
    <citation type="submission" date="2022-07" db="EMBL/GenBank/DDBJ databases">
        <title>Taxonomy of Novel Oxalotrophic and Methylotrophic Bacteria.</title>
        <authorList>
            <person name="Sahin N."/>
            <person name="Tani A."/>
        </authorList>
    </citation>
    <scope>NUCLEOTIDE SEQUENCE</scope>
    <source>
        <strain evidence="1">Y10</strain>
    </source>
</reference>
<sequence>MKRVLLLFVVLISAYTAKSQSLRYLITSNEDFYKADIALNDGSTLDGYAVVPIKMTTKEIQFKKSDTSDETEIVSDSISTITFHLSKSDSVVFDRVHWRLLTKRSGHTYKKKIWVVRLFTNQFINVYKSSGKYYVNEDGEFIYVSQAGGAFAAFSYYLKRENEDIVSYVAESGYYGASVSGVEKQFRNRAANYFQDEPELVKRILNKDFLQEDFEVLVRAYIEHMKAKEK</sequence>
<name>A0ABQ5MEW4_9FLAO</name>
<dbReference type="Proteomes" id="UP001143543">
    <property type="component" value="Unassembled WGS sequence"/>
</dbReference>
<dbReference type="EMBL" id="BRVO01000001">
    <property type="protein sequence ID" value="GLB47935.1"/>
    <property type="molecule type" value="Genomic_DNA"/>
</dbReference>
<gene>
    <name evidence="1" type="ORF">Y10_03030</name>
</gene>
<organism evidence="1 2">
    <name type="scientific">Neptunitalea lumnitzerae</name>
    <dbReference type="NCBI Taxonomy" id="2965509"/>
    <lineage>
        <taxon>Bacteria</taxon>
        <taxon>Pseudomonadati</taxon>
        <taxon>Bacteroidota</taxon>
        <taxon>Flavobacteriia</taxon>
        <taxon>Flavobacteriales</taxon>
        <taxon>Flavobacteriaceae</taxon>
        <taxon>Neptunitalea</taxon>
    </lineage>
</organism>
<protein>
    <recommendedName>
        <fullName evidence="3">DUF4468 domain-containing protein</fullName>
    </recommendedName>
</protein>
<evidence type="ECO:0000313" key="1">
    <source>
        <dbReference type="EMBL" id="GLB47935.1"/>
    </source>
</evidence>
<keyword evidence="2" id="KW-1185">Reference proteome</keyword>
<evidence type="ECO:0000313" key="2">
    <source>
        <dbReference type="Proteomes" id="UP001143543"/>
    </source>
</evidence>
<proteinExistence type="predicted"/>
<evidence type="ECO:0008006" key="3">
    <source>
        <dbReference type="Google" id="ProtNLM"/>
    </source>
</evidence>